<protein>
    <submittedName>
        <fullName evidence="1">Uncharacterized protein</fullName>
    </submittedName>
</protein>
<proteinExistence type="predicted"/>
<dbReference type="Proteomes" id="UP000324222">
    <property type="component" value="Unassembled WGS sequence"/>
</dbReference>
<reference evidence="1 2" key="1">
    <citation type="submission" date="2019-05" db="EMBL/GenBank/DDBJ databases">
        <title>Another draft genome of Portunus trituberculatus and its Hox gene families provides insights of decapod evolution.</title>
        <authorList>
            <person name="Jeong J.-H."/>
            <person name="Song I."/>
            <person name="Kim S."/>
            <person name="Choi T."/>
            <person name="Kim D."/>
            <person name="Ryu S."/>
            <person name="Kim W."/>
        </authorList>
    </citation>
    <scope>NUCLEOTIDE SEQUENCE [LARGE SCALE GENOMIC DNA]</scope>
    <source>
        <tissue evidence="1">Muscle</tissue>
    </source>
</reference>
<gene>
    <name evidence="1" type="ORF">E2C01_045927</name>
</gene>
<comment type="caution">
    <text evidence="1">The sequence shown here is derived from an EMBL/GenBank/DDBJ whole genome shotgun (WGS) entry which is preliminary data.</text>
</comment>
<dbReference type="AlphaFoldDB" id="A0A5B7G3A9"/>
<evidence type="ECO:0000313" key="2">
    <source>
        <dbReference type="Proteomes" id="UP000324222"/>
    </source>
</evidence>
<keyword evidence="2" id="KW-1185">Reference proteome</keyword>
<sequence length="65" mass="7520">MAEDVVRSVQDEGEDWVSEIEEVHRLGKYTEGGRPPKVKFRAQTTVSVIQHAWRLDKTEQLKRIG</sequence>
<evidence type="ECO:0000313" key="1">
    <source>
        <dbReference type="EMBL" id="MPC52067.1"/>
    </source>
</evidence>
<dbReference type="EMBL" id="VSRR010010604">
    <property type="protein sequence ID" value="MPC52067.1"/>
    <property type="molecule type" value="Genomic_DNA"/>
</dbReference>
<organism evidence="1 2">
    <name type="scientific">Portunus trituberculatus</name>
    <name type="common">Swimming crab</name>
    <name type="synonym">Neptunus trituberculatus</name>
    <dbReference type="NCBI Taxonomy" id="210409"/>
    <lineage>
        <taxon>Eukaryota</taxon>
        <taxon>Metazoa</taxon>
        <taxon>Ecdysozoa</taxon>
        <taxon>Arthropoda</taxon>
        <taxon>Crustacea</taxon>
        <taxon>Multicrustacea</taxon>
        <taxon>Malacostraca</taxon>
        <taxon>Eumalacostraca</taxon>
        <taxon>Eucarida</taxon>
        <taxon>Decapoda</taxon>
        <taxon>Pleocyemata</taxon>
        <taxon>Brachyura</taxon>
        <taxon>Eubrachyura</taxon>
        <taxon>Portunoidea</taxon>
        <taxon>Portunidae</taxon>
        <taxon>Portuninae</taxon>
        <taxon>Portunus</taxon>
    </lineage>
</organism>
<accession>A0A5B7G3A9</accession>
<name>A0A5B7G3A9_PORTR</name>